<evidence type="ECO:0000259" key="2">
    <source>
        <dbReference type="PROSITE" id="PS50110"/>
    </source>
</evidence>
<dbReference type="Pfam" id="PF00072">
    <property type="entry name" value="Response_reg"/>
    <property type="match status" value="1"/>
</dbReference>
<dbReference type="PANTHER" id="PTHR44520">
    <property type="entry name" value="RESPONSE REGULATOR RCP1-RELATED"/>
    <property type="match status" value="1"/>
</dbReference>
<evidence type="ECO:0000313" key="3">
    <source>
        <dbReference type="EMBL" id="SMO41748.1"/>
    </source>
</evidence>
<protein>
    <submittedName>
        <fullName evidence="3">CheY chemotaxis protein or a CheY-like REC (Receiver) domain</fullName>
    </submittedName>
</protein>
<dbReference type="EMBL" id="FXTQ01000001">
    <property type="protein sequence ID" value="SMO41748.1"/>
    <property type="molecule type" value="Genomic_DNA"/>
</dbReference>
<evidence type="ECO:0000256" key="1">
    <source>
        <dbReference type="PROSITE-ProRule" id="PRU00169"/>
    </source>
</evidence>
<organism evidence="3 4">
    <name type="scientific">Flavobacterium nitrogenifigens</name>
    <dbReference type="NCBI Taxonomy" id="1617283"/>
    <lineage>
        <taxon>Bacteria</taxon>
        <taxon>Pseudomonadati</taxon>
        <taxon>Bacteroidota</taxon>
        <taxon>Flavobacteriia</taxon>
        <taxon>Flavobacteriales</taxon>
        <taxon>Flavobacteriaceae</taxon>
        <taxon>Flavobacterium</taxon>
    </lineage>
</organism>
<dbReference type="InterPro" id="IPR052893">
    <property type="entry name" value="TCS_response_regulator"/>
</dbReference>
<dbReference type="SUPFAM" id="SSF52172">
    <property type="entry name" value="CheY-like"/>
    <property type="match status" value="1"/>
</dbReference>
<dbReference type="RefSeq" id="WP_111377038.1">
    <property type="nucleotide sequence ID" value="NZ_CP043612.1"/>
</dbReference>
<name>A0A521B3S2_9FLAO</name>
<dbReference type="GO" id="GO:0000160">
    <property type="term" value="P:phosphorelay signal transduction system"/>
    <property type="evidence" value="ECO:0007669"/>
    <property type="project" value="InterPro"/>
</dbReference>
<dbReference type="OrthoDB" id="7631574at2"/>
<sequence>MLQQKNSHKIIFHADDDEDDRMLFMDAVTELNLPIKVQQSEDGQKLLDCLYSPQLEIPEIVFLDINMPGKSGFECLEEIRNAEDPLKHMKIIMLSTSSNIENVELSFELGADFYAVKPSTFHGLKSLLAEILTLEWNASWNKKQFFLT</sequence>
<dbReference type="InterPro" id="IPR011006">
    <property type="entry name" value="CheY-like_superfamily"/>
</dbReference>
<dbReference type="Gene3D" id="3.40.50.2300">
    <property type="match status" value="1"/>
</dbReference>
<dbReference type="InterPro" id="IPR001789">
    <property type="entry name" value="Sig_transdc_resp-reg_receiver"/>
</dbReference>
<feature type="domain" description="Response regulatory" evidence="2">
    <location>
        <begin position="10"/>
        <end position="132"/>
    </location>
</feature>
<keyword evidence="1" id="KW-0597">Phosphoprotein</keyword>
<proteinExistence type="predicted"/>
<evidence type="ECO:0000313" key="4">
    <source>
        <dbReference type="Proteomes" id="UP000319267"/>
    </source>
</evidence>
<dbReference type="PANTHER" id="PTHR44520:SF2">
    <property type="entry name" value="RESPONSE REGULATOR RCP1"/>
    <property type="match status" value="1"/>
</dbReference>
<gene>
    <name evidence="3" type="ORF">SAMN06265220_101653</name>
</gene>
<keyword evidence="4" id="KW-1185">Reference proteome</keyword>
<dbReference type="AlphaFoldDB" id="A0A521B3S2"/>
<reference evidence="3 4" key="1">
    <citation type="submission" date="2017-05" db="EMBL/GenBank/DDBJ databases">
        <authorList>
            <person name="Varghese N."/>
            <person name="Submissions S."/>
        </authorList>
    </citation>
    <scope>NUCLEOTIDE SEQUENCE [LARGE SCALE GENOMIC DNA]</scope>
    <source>
        <strain evidence="3 4">DSM 29982</strain>
    </source>
</reference>
<dbReference type="PROSITE" id="PS50110">
    <property type="entry name" value="RESPONSE_REGULATORY"/>
    <property type="match status" value="1"/>
</dbReference>
<dbReference type="SMART" id="SM00448">
    <property type="entry name" value="REC"/>
    <property type="match status" value="1"/>
</dbReference>
<feature type="modified residue" description="4-aspartylphosphate" evidence="1">
    <location>
        <position position="64"/>
    </location>
</feature>
<accession>A0A521B3S2</accession>
<dbReference type="Proteomes" id="UP000319267">
    <property type="component" value="Unassembled WGS sequence"/>
</dbReference>